<feature type="transmembrane region" description="Helical" evidence="5">
    <location>
        <begin position="20"/>
        <end position="41"/>
    </location>
</feature>
<evidence type="ECO:0000256" key="3">
    <source>
        <dbReference type="ARBA" id="ARBA00022989"/>
    </source>
</evidence>
<feature type="transmembrane region" description="Helical" evidence="5">
    <location>
        <begin position="53"/>
        <end position="74"/>
    </location>
</feature>
<dbReference type="EMBL" id="CAJEWN010000002">
    <property type="protein sequence ID" value="CAD2123626.1"/>
    <property type="molecule type" value="Genomic_DNA"/>
</dbReference>
<sequence>MNQTQCIAAEASVVNREFNIVRVLFIILGIIVIVLLLHVIWSYKTNPLKLHTNIIILISNVLFLYAILVLSYMFEASMNFFVLFAYSDPCDCLIQVWLVYLIRMPAYIYNYASPMFHFFIMVERVLATVFAKIYENQGKIFGVISTIIVWGITSIFCIYIYITTRMDTNTFGHPMVYTSLTSIYNSQFLIYLPFIFLFFVICIAIADYFLILRNRKIKSNFFNPSTSYYSLSKSYQTKQNILLMRTIFPLDFSYSFVFALYNILSTIVRYNRDEYNMLAYVRNFEAIILLLFIHAIITLIVYEYFLKKQNEIRKNFVKINMNISSEIYFKNLNLAWK</sequence>
<feature type="transmembrane region" description="Helical" evidence="5">
    <location>
        <begin position="140"/>
        <end position="162"/>
    </location>
</feature>
<comment type="caution">
    <text evidence="6">The sequence shown here is derived from an EMBL/GenBank/DDBJ whole genome shotgun (WGS) entry which is preliminary data.</text>
</comment>
<feature type="transmembrane region" description="Helical" evidence="5">
    <location>
        <begin position="284"/>
        <end position="305"/>
    </location>
</feature>
<evidence type="ECO:0000256" key="5">
    <source>
        <dbReference type="SAM" id="Phobius"/>
    </source>
</evidence>
<keyword evidence="2 5" id="KW-0812">Transmembrane</keyword>
<evidence type="ECO:0000313" key="6">
    <source>
        <dbReference type="EMBL" id="CAD2123626.1"/>
    </source>
</evidence>
<proteinExistence type="predicted"/>
<reference evidence="6 7" key="1">
    <citation type="submission" date="2020-08" db="EMBL/GenBank/DDBJ databases">
        <authorList>
            <person name="Koutsovoulos G."/>
            <person name="Danchin GJ E."/>
        </authorList>
    </citation>
    <scope>NUCLEOTIDE SEQUENCE [LARGE SCALE GENOMIC DNA]</scope>
</reference>
<keyword evidence="4 5" id="KW-0472">Membrane</keyword>
<gene>
    <name evidence="6" type="ORF">MENT_LOCUS540</name>
</gene>
<dbReference type="GO" id="GO:0016020">
    <property type="term" value="C:membrane"/>
    <property type="evidence" value="ECO:0007669"/>
    <property type="project" value="UniProtKB-SubCell"/>
</dbReference>
<comment type="subcellular location">
    <subcellularLocation>
        <location evidence="1">Membrane</location>
        <topology evidence="1">Multi-pass membrane protein</topology>
    </subcellularLocation>
</comment>
<evidence type="ECO:0000256" key="2">
    <source>
        <dbReference type="ARBA" id="ARBA00022692"/>
    </source>
</evidence>
<dbReference type="Gene3D" id="1.20.1070.10">
    <property type="entry name" value="Rhodopsin 7-helix transmembrane proteins"/>
    <property type="match status" value="1"/>
</dbReference>
<dbReference type="InterPro" id="IPR019408">
    <property type="entry name" value="7TM_GPCR_serpentine_rcpt_Srab"/>
</dbReference>
<feature type="transmembrane region" description="Helical" evidence="5">
    <location>
        <begin position="242"/>
        <end position="264"/>
    </location>
</feature>
<feature type="transmembrane region" description="Helical" evidence="5">
    <location>
        <begin position="81"/>
        <end position="102"/>
    </location>
</feature>
<dbReference type="PANTHER" id="PTHR46561:SF11">
    <property type="entry name" value="SERPENTINE RECEPTOR CLASS ALPHA_BETA-14"/>
    <property type="match status" value="1"/>
</dbReference>
<organism evidence="6 7">
    <name type="scientific">Meloidogyne enterolobii</name>
    <name type="common">Root-knot nematode worm</name>
    <name type="synonym">Meloidogyne mayaguensis</name>
    <dbReference type="NCBI Taxonomy" id="390850"/>
    <lineage>
        <taxon>Eukaryota</taxon>
        <taxon>Metazoa</taxon>
        <taxon>Ecdysozoa</taxon>
        <taxon>Nematoda</taxon>
        <taxon>Chromadorea</taxon>
        <taxon>Rhabditida</taxon>
        <taxon>Tylenchina</taxon>
        <taxon>Tylenchomorpha</taxon>
        <taxon>Tylenchoidea</taxon>
        <taxon>Meloidogynidae</taxon>
        <taxon>Meloidogyninae</taxon>
        <taxon>Meloidogyne</taxon>
    </lineage>
</organism>
<feature type="transmembrane region" description="Helical" evidence="5">
    <location>
        <begin position="188"/>
        <end position="211"/>
    </location>
</feature>
<dbReference type="PANTHER" id="PTHR46561">
    <property type="entry name" value="SERPENTINE RECEPTOR, CLASS AB (CLASS A-LIKE)-RELATED"/>
    <property type="match status" value="1"/>
</dbReference>
<name>A0A6V7TJU9_MELEN</name>
<dbReference type="AlphaFoldDB" id="A0A6V7TJU9"/>
<keyword evidence="3 5" id="KW-1133">Transmembrane helix</keyword>
<protein>
    <submittedName>
        <fullName evidence="6">Uncharacterized protein</fullName>
    </submittedName>
</protein>
<evidence type="ECO:0000256" key="4">
    <source>
        <dbReference type="ARBA" id="ARBA00023136"/>
    </source>
</evidence>
<accession>A0A6V7TJU9</accession>
<evidence type="ECO:0000313" key="7">
    <source>
        <dbReference type="Proteomes" id="UP000580250"/>
    </source>
</evidence>
<dbReference type="Pfam" id="PF10292">
    <property type="entry name" value="7TM_GPCR_Srab"/>
    <property type="match status" value="1"/>
</dbReference>
<evidence type="ECO:0000256" key="1">
    <source>
        <dbReference type="ARBA" id="ARBA00004141"/>
    </source>
</evidence>
<feature type="transmembrane region" description="Helical" evidence="5">
    <location>
        <begin position="114"/>
        <end position="133"/>
    </location>
</feature>
<dbReference type="InterPro" id="IPR053286">
    <property type="entry name" value="Nematode_rcpt-like_srab"/>
</dbReference>
<dbReference type="Proteomes" id="UP000580250">
    <property type="component" value="Unassembled WGS sequence"/>
</dbReference>